<dbReference type="Proteomes" id="UP000053989">
    <property type="component" value="Unassembled WGS sequence"/>
</dbReference>
<organism evidence="2 3">
    <name type="scientific">Scleroderma citrinum Foug A</name>
    <dbReference type="NCBI Taxonomy" id="1036808"/>
    <lineage>
        <taxon>Eukaryota</taxon>
        <taxon>Fungi</taxon>
        <taxon>Dikarya</taxon>
        <taxon>Basidiomycota</taxon>
        <taxon>Agaricomycotina</taxon>
        <taxon>Agaricomycetes</taxon>
        <taxon>Agaricomycetidae</taxon>
        <taxon>Boletales</taxon>
        <taxon>Sclerodermatineae</taxon>
        <taxon>Sclerodermataceae</taxon>
        <taxon>Scleroderma</taxon>
    </lineage>
</organism>
<keyword evidence="3" id="KW-1185">Reference proteome</keyword>
<reference evidence="2 3" key="1">
    <citation type="submission" date="2014-04" db="EMBL/GenBank/DDBJ databases">
        <authorList>
            <consortium name="DOE Joint Genome Institute"/>
            <person name="Kuo A."/>
            <person name="Kohler A."/>
            <person name="Nagy L.G."/>
            <person name="Floudas D."/>
            <person name="Copeland A."/>
            <person name="Barry K.W."/>
            <person name="Cichocki N."/>
            <person name="Veneault-Fourrey C."/>
            <person name="LaButti K."/>
            <person name="Lindquist E.A."/>
            <person name="Lipzen A."/>
            <person name="Lundell T."/>
            <person name="Morin E."/>
            <person name="Murat C."/>
            <person name="Sun H."/>
            <person name="Tunlid A."/>
            <person name="Henrissat B."/>
            <person name="Grigoriev I.V."/>
            <person name="Hibbett D.S."/>
            <person name="Martin F."/>
            <person name="Nordberg H.P."/>
            <person name="Cantor M.N."/>
            <person name="Hua S.X."/>
        </authorList>
    </citation>
    <scope>NUCLEOTIDE SEQUENCE [LARGE SCALE GENOMIC DNA]</scope>
    <source>
        <strain evidence="2 3">Foug A</strain>
    </source>
</reference>
<feature type="region of interest" description="Disordered" evidence="1">
    <location>
        <begin position="1"/>
        <end position="56"/>
    </location>
</feature>
<evidence type="ECO:0000313" key="3">
    <source>
        <dbReference type="Proteomes" id="UP000053989"/>
    </source>
</evidence>
<accession>A0A0C2YTW0</accession>
<feature type="region of interest" description="Disordered" evidence="1">
    <location>
        <begin position="115"/>
        <end position="134"/>
    </location>
</feature>
<feature type="compositionally biased region" description="Basic and acidic residues" evidence="1">
    <location>
        <begin position="16"/>
        <end position="41"/>
    </location>
</feature>
<sequence>MHSIANETETPPDEVETVRTSRNEQKRPNSPDRAARGRPDKPNGCGNHANRSSVYMDMPSAGYDVETAEDEVETISMRPIESKPPDPLTMGANGCANETDRSRNHPSMLNMRTRTITPANEAGNISTHPNEPKT</sequence>
<evidence type="ECO:0000256" key="1">
    <source>
        <dbReference type="SAM" id="MobiDB-lite"/>
    </source>
</evidence>
<gene>
    <name evidence="2" type="ORF">SCLCIDRAFT_1223180</name>
</gene>
<feature type="region of interest" description="Disordered" evidence="1">
    <location>
        <begin position="77"/>
        <end position="110"/>
    </location>
</feature>
<protein>
    <submittedName>
        <fullName evidence="2">Uncharacterized protein</fullName>
    </submittedName>
</protein>
<reference evidence="3" key="2">
    <citation type="submission" date="2015-01" db="EMBL/GenBank/DDBJ databases">
        <title>Evolutionary Origins and Diversification of the Mycorrhizal Mutualists.</title>
        <authorList>
            <consortium name="DOE Joint Genome Institute"/>
            <consortium name="Mycorrhizal Genomics Consortium"/>
            <person name="Kohler A."/>
            <person name="Kuo A."/>
            <person name="Nagy L.G."/>
            <person name="Floudas D."/>
            <person name="Copeland A."/>
            <person name="Barry K.W."/>
            <person name="Cichocki N."/>
            <person name="Veneault-Fourrey C."/>
            <person name="LaButti K."/>
            <person name="Lindquist E.A."/>
            <person name="Lipzen A."/>
            <person name="Lundell T."/>
            <person name="Morin E."/>
            <person name="Murat C."/>
            <person name="Riley R."/>
            <person name="Ohm R."/>
            <person name="Sun H."/>
            <person name="Tunlid A."/>
            <person name="Henrissat B."/>
            <person name="Grigoriev I.V."/>
            <person name="Hibbett D.S."/>
            <person name="Martin F."/>
        </authorList>
    </citation>
    <scope>NUCLEOTIDE SEQUENCE [LARGE SCALE GENOMIC DNA]</scope>
    <source>
        <strain evidence="3">Foug A</strain>
    </source>
</reference>
<dbReference type="HOGENOM" id="CLU_1998071_0_0_1"/>
<dbReference type="InParanoid" id="A0A0C2YTW0"/>
<name>A0A0C2YTW0_9AGAM</name>
<dbReference type="EMBL" id="KN822190">
    <property type="protein sequence ID" value="KIM53088.1"/>
    <property type="molecule type" value="Genomic_DNA"/>
</dbReference>
<dbReference type="AlphaFoldDB" id="A0A0C2YTW0"/>
<evidence type="ECO:0000313" key="2">
    <source>
        <dbReference type="EMBL" id="KIM53088.1"/>
    </source>
</evidence>
<proteinExistence type="predicted"/>